<gene>
    <name evidence="10" type="ORF">FRACA_10167</name>
</gene>
<keyword evidence="6 9" id="KW-1133">Transmembrane helix</keyword>
<dbReference type="Proteomes" id="UP000234331">
    <property type="component" value="Unassembled WGS sequence"/>
</dbReference>
<dbReference type="Pfam" id="PF02653">
    <property type="entry name" value="BPD_transp_2"/>
    <property type="match status" value="1"/>
</dbReference>
<dbReference type="GO" id="GO:0022857">
    <property type="term" value="F:transmembrane transporter activity"/>
    <property type="evidence" value="ECO:0007669"/>
    <property type="project" value="InterPro"/>
</dbReference>
<dbReference type="AlphaFoldDB" id="A0A2I2KIB4"/>
<evidence type="ECO:0000313" key="11">
    <source>
        <dbReference type="Proteomes" id="UP000234331"/>
    </source>
</evidence>
<protein>
    <recommendedName>
        <fullName evidence="8">Autoinducer 2 import system permease protein LsrD</fullName>
    </recommendedName>
</protein>
<dbReference type="PANTHER" id="PTHR32196">
    <property type="entry name" value="ABC TRANSPORTER PERMEASE PROTEIN YPHD-RELATED-RELATED"/>
    <property type="match status" value="1"/>
</dbReference>
<evidence type="ECO:0000256" key="3">
    <source>
        <dbReference type="ARBA" id="ARBA00022475"/>
    </source>
</evidence>
<evidence type="ECO:0000256" key="9">
    <source>
        <dbReference type="SAM" id="Phobius"/>
    </source>
</evidence>
<keyword evidence="3" id="KW-1003">Cell membrane</keyword>
<accession>A0A2I2KIB4</accession>
<sequence length="336" mass="34609">MTTQQLPERPVVAVKPARPPRSTGEVVGAWGGRLLPYALIVALIIFFTARTALFPTTDNLLNILRSSSTLMVVACASTLVIVAGSIDLSVGAVAALTGTIAVQLSEHGHPDLIWLALPIGLACGLVNGFLVAYAKLPSFLTTLGTLFILNGLALRITGGAAAQLDNHTLDTMVNSTPAFGIANIVWWAVMVFAIVAVIAYRTPFGRHVYAIGGNERVAALSGLKVRRNKLALFALSGLLSGVAGLMLIGVGGGSSPGMGDSFLLNAIAAVVMGGTALSGGSGGPARTIVGVLTLGIVTNGMTLIQVDPNYQTVIFGVIVLFAVIVTVRRSETGVVK</sequence>
<keyword evidence="7 9" id="KW-0472">Membrane</keyword>
<keyword evidence="11" id="KW-1185">Reference proteome</keyword>
<keyword evidence="5 9" id="KW-0812">Transmembrane</keyword>
<dbReference type="EMBL" id="FZMO01000001">
    <property type="protein sequence ID" value="SNQ45408.1"/>
    <property type="molecule type" value="Genomic_DNA"/>
</dbReference>
<evidence type="ECO:0000313" key="10">
    <source>
        <dbReference type="EMBL" id="SNQ45408.1"/>
    </source>
</evidence>
<organism evidence="10 11">
    <name type="scientific">Frankia canadensis</name>
    <dbReference type="NCBI Taxonomy" id="1836972"/>
    <lineage>
        <taxon>Bacteria</taxon>
        <taxon>Bacillati</taxon>
        <taxon>Actinomycetota</taxon>
        <taxon>Actinomycetes</taxon>
        <taxon>Frankiales</taxon>
        <taxon>Frankiaceae</taxon>
        <taxon>Frankia</taxon>
    </lineage>
</organism>
<proteinExistence type="predicted"/>
<feature type="transmembrane region" description="Helical" evidence="9">
    <location>
        <begin position="310"/>
        <end position="327"/>
    </location>
</feature>
<dbReference type="OrthoDB" id="9808136at2"/>
<comment type="subcellular location">
    <subcellularLocation>
        <location evidence="1">Cell membrane</location>
        <topology evidence="1">Multi-pass membrane protein</topology>
    </subcellularLocation>
</comment>
<reference evidence="10 11" key="1">
    <citation type="submission" date="2017-06" db="EMBL/GenBank/DDBJ databases">
        <authorList>
            <person name="Kim H.J."/>
            <person name="Triplett B.A."/>
        </authorList>
    </citation>
    <scope>NUCLEOTIDE SEQUENCE [LARGE SCALE GENOMIC DNA]</scope>
    <source>
        <strain evidence="10">FRACA_ARgP5</strain>
    </source>
</reference>
<dbReference type="RefSeq" id="WP_101829578.1">
    <property type="nucleotide sequence ID" value="NZ_FZMO01000001.1"/>
</dbReference>
<dbReference type="GO" id="GO:0005886">
    <property type="term" value="C:plasma membrane"/>
    <property type="evidence" value="ECO:0007669"/>
    <property type="project" value="UniProtKB-SubCell"/>
</dbReference>
<evidence type="ECO:0000256" key="1">
    <source>
        <dbReference type="ARBA" id="ARBA00004651"/>
    </source>
</evidence>
<keyword evidence="4" id="KW-0997">Cell inner membrane</keyword>
<evidence type="ECO:0000256" key="4">
    <source>
        <dbReference type="ARBA" id="ARBA00022519"/>
    </source>
</evidence>
<evidence type="ECO:0000256" key="2">
    <source>
        <dbReference type="ARBA" id="ARBA00022448"/>
    </source>
</evidence>
<keyword evidence="2" id="KW-0813">Transport</keyword>
<feature type="transmembrane region" description="Helical" evidence="9">
    <location>
        <begin position="230"/>
        <end position="250"/>
    </location>
</feature>
<name>A0A2I2KIB4_9ACTN</name>
<feature type="transmembrane region" description="Helical" evidence="9">
    <location>
        <begin position="139"/>
        <end position="158"/>
    </location>
</feature>
<dbReference type="CDD" id="cd06579">
    <property type="entry name" value="TM_PBP1_transp_AraH_like"/>
    <property type="match status" value="1"/>
</dbReference>
<evidence type="ECO:0000256" key="7">
    <source>
        <dbReference type="ARBA" id="ARBA00023136"/>
    </source>
</evidence>
<feature type="transmembrane region" description="Helical" evidence="9">
    <location>
        <begin position="178"/>
        <end position="200"/>
    </location>
</feature>
<feature type="transmembrane region" description="Helical" evidence="9">
    <location>
        <begin position="70"/>
        <end position="100"/>
    </location>
</feature>
<feature type="transmembrane region" description="Helical" evidence="9">
    <location>
        <begin position="112"/>
        <end position="132"/>
    </location>
</feature>
<evidence type="ECO:0000256" key="6">
    <source>
        <dbReference type="ARBA" id="ARBA00022989"/>
    </source>
</evidence>
<feature type="transmembrane region" description="Helical" evidence="9">
    <location>
        <begin position="262"/>
        <end position="280"/>
    </location>
</feature>
<dbReference type="PANTHER" id="PTHR32196:SF71">
    <property type="entry name" value="AUTOINDUCER 2 IMPORT SYSTEM PERMEASE PROTEIN LSRD"/>
    <property type="match status" value="1"/>
</dbReference>
<evidence type="ECO:0000256" key="5">
    <source>
        <dbReference type="ARBA" id="ARBA00022692"/>
    </source>
</evidence>
<dbReference type="InterPro" id="IPR001851">
    <property type="entry name" value="ABC_transp_permease"/>
</dbReference>
<feature type="transmembrane region" description="Helical" evidence="9">
    <location>
        <begin position="30"/>
        <end position="49"/>
    </location>
</feature>
<feature type="transmembrane region" description="Helical" evidence="9">
    <location>
        <begin position="287"/>
        <end position="304"/>
    </location>
</feature>
<evidence type="ECO:0000256" key="8">
    <source>
        <dbReference type="ARBA" id="ARBA00039381"/>
    </source>
</evidence>